<evidence type="ECO:0000256" key="4">
    <source>
        <dbReference type="ARBA" id="ARBA00022603"/>
    </source>
</evidence>
<evidence type="ECO:0000256" key="6">
    <source>
        <dbReference type="ARBA" id="ARBA00022691"/>
    </source>
</evidence>
<dbReference type="PIRSF" id="PIRSF036426">
    <property type="entry name" value="Sirohaem_synth"/>
    <property type="match status" value="1"/>
</dbReference>
<sequence length="467" mass="48783">MKSFPMFIRTTGRRVLIVGGGEQAAQKARLILKTDAQLVLVAGDLDAELSALVASGQAEHYGGPVTSALFNGAAMTFVATGCPGFDAAVHALVTAARCPVNVVDQPDLCDLTTPSIVDRDPVVVAIGTEGTAPVLGRQIKTQIEQMLVPNLGGLAALAGRMRSAVAGRVPRAGRRDFWRWVFADAPRHSWTRGAEREAARLVKDALAAGGAPSTSPNGSVAYVGAGPGARDLLTLRAVQRLQEADVIFYDRLVDGDVLELARRDAERVFVGKVVGAHAWPQDRIDAAVVAEARRGRRVVRLKSGDPGIFGRLDEELRAAEAAGIATEIVPGVTAACAAAASAGQPLTRRGETDTLVLTAARSQNDGSIPDLARHIRAGTTLAIYMGVSASDEISNQLLSAKVSPDAPVSVMANVSKRNETLIKTTVSEMSATIAQSGITGCAIISVTLPHRSGLATCGQHVLYDLGA</sequence>
<name>A0A921NS33_9RHOB</name>
<dbReference type="EC" id="2.1.1.107" evidence="17"/>
<dbReference type="GO" id="GO:0051287">
    <property type="term" value="F:NAD binding"/>
    <property type="evidence" value="ECO:0007669"/>
    <property type="project" value="InterPro"/>
</dbReference>
<dbReference type="InterPro" id="IPR050161">
    <property type="entry name" value="Siro_Cobalamin_biosynth"/>
</dbReference>
<dbReference type="AlphaFoldDB" id="A0A921NS33"/>
<evidence type="ECO:0000256" key="1">
    <source>
        <dbReference type="ARBA" id="ARBA00005010"/>
    </source>
</evidence>
<comment type="catalytic activity">
    <reaction evidence="13">
        <text>precorrin-2 + NAD(+) = sirohydrochlorin + NADH + 2 H(+)</text>
        <dbReference type="Rhea" id="RHEA:15613"/>
        <dbReference type="ChEBI" id="CHEBI:15378"/>
        <dbReference type="ChEBI" id="CHEBI:57540"/>
        <dbReference type="ChEBI" id="CHEBI:57945"/>
        <dbReference type="ChEBI" id="CHEBI:58351"/>
        <dbReference type="ChEBI" id="CHEBI:58827"/>
        <dbReference type="EC" id="1.3.1.76"/>
    </reaction>
</comment>
<keyword evidence="4 17" id="KW-0489">Methyltransferase</keyword>
<feature type="domain" description="Tetrapyrrole methylase" evidence="15">
    <location>
        <begin position="220"/>
        <end position="429"/>
    </location>
</feature>
<comment type="similarity">
    <text evidence="2">Belongs to the precorrin methyltransferase family.</text>
</comment>
<dbReference type="Pfam" id="PF10414">
    <property type="entry name" value="CysG_dimeriser"/>
    <property type="match status" value="1"/>
</dbReference>
<evidence type="ECO:0000313" key="17">
    <source>
        <dbReference type="EMBL" id="KAF0676865.1"/>
    </source>
</evidence>
<dbReference type="Gene3D" id="3.30.950.10">
    <property type="entry name" value="Methyltransferase, Cobalt-precorrin-4 Transmethylase, Domain 2"/>
    <property type="match status" value="1"/>
</dbReference>
<dbReference type="SUPFAM" id="SSF51735">
    <property type="entry name" value="NAD(P)-binding Rossmann-fold domains"/>
    <property type="match status" value="1"/>
</dbReference>
<dbReference type="InterPro" id="IPR036291">
    <property type="entry name" value="NAD(P)-bd_dom_sf"/>
</dbReference>
<dbReference type="SUPFAM" id="SSF75615">
    <property type="entry name" value="Siroheme synthase middle domains-like"/>
    <property type="match status" value="1"/>
</dbReference>
<dbReference type="InterPro" id="IPR000878">
    <property type="entry name" value="4pyrrol_Mease"/>
</dbReference>
<proteinExistence type="inferred from homology"/>
<comment type="pathway">
    <text evidence="1">Porphyrin-containing compound metabolism; siroheme biosynthesis; sirohydrochlorin from precorrin-2: step 1/1.</text>
</comment>
<evidence type="ECO:0000256" key="2">
    <source>
        <dbReference type="ARBA" id="ARBA00005879"/>
    </source>
</evidence>
<dbReference type="InterPro" id="IPR019478">
    <property type="entry name" value="Sirohaem_synthase_dimer_dom"/>
</dbReference>
<keyword evidence="11" id="KW-0511">Multifunctional enzyme</keyword>
<dbReference type="Pfam" id="PF13241">
    <property type="entry name" value="NAD_binding_7"/>
    <property type="match status" value="1"/>
</dbReference>
<dbReference type="InterPro" id="IPR006367">
    <property type="entry name" value="Sirohaem_synthase_N"/>
</dbReference>
<dbReference type="GO" id="GO:0051266">
    <property type="term" value="F:sirohydrochlorin ferrochelatase activity"/>
    <property type="evidence" value="ECO:0007669"/>
    <property type="project" value="InterPro"/>
</dbReference>
<dbReference type="GO" id="GO:0043115">
    <property type="term" value="F:precorrin-2 dehydrogenase activity"/>
    <property type="evidence" value="ECO:0007669"/>
    <property type="project" value="UniProtKB-EC"/>
</dbReference>
<gene>
    <name evidence="17" type="primary">cysG</name>
    <name evidence="17" type="ORF">PMES_00661</name>
</gene>
<keyword evidence="5 17" id="KW-0808">Transferase</keyword>
<feature type="active site" description="Proton acceptor" evidence="14">
    <location>
        <position position="250"/>
    </location>
</feature>
<dbReference type="EMBL" id="APKE01000010">
    <property type="protein sequence ID" value="KAF0676865.1"/>
    <property type="molecule type" value="Genomic_DNA"/>
</dbReference>
<keyword evidence="6" id="KW-0949">S-adenosyl-L-methionine</keyword>
<dbReference type="Pfam" id="PF00590">
    <property type="entry name" value="TP_methylase"/>
    <property type="match status" value="1"/>
</dbReference>
<dbReference type="FunFam" id="3.40.1010.10:FF:000001">
    <property type="entry name" value="Siroheme synthase"/>
    <property type="match status" value="1"/>
</dbReference>
<protein>
    <submittedName>
        <fullName evidence="17">Siroheme synthase</fullName>
        <ecNumber evidence="17">2.1.1.107</ecNumber>
    </submittedName>
</protein>
<dbReference type="CDD" id="cd11642">
    <property type="entry name" value="SUMT"/>
    <property type="match status" value="1"/>
</dbReference>
<evidence type="ECO:0000259" key="15">
    <source>
        <dbReference type="Pfam" id="PF00590"/>
    </source>
</evidence>
<reference evidence="17" key="1">
    <citation type="submission" date="2013-03" db="EMBL/GenBank/DDBJ databases">
        <title>Genome Sequence of the Profundibacterium mesophilum strain KAUST100406-0324T from Red Sea, a novel genus in the family Rhodobacteraceae.</title>
        <authorList>
            <person name="Essack M."/>
            <person name="Alam I."/>
            <person name="Lafi F."/>
            <person name="Alawi W."/>
            <person name="Kamanu F."/>
            <person name="Al-Suwailem A."/>
            <person name="Lee O.O."/>
            <person name="Xu Y."/>
            <person name="Bajic V."/>
            <person name="Qian P.-Y."/>
            <person name="Archer J."/>
        </authorList>
    </citation>
    <scope>NUCLEOTIDE SEQUENCE</scope>
    <source>
        <strain evidence="17">KAUST100406-0324</strain>
    </source>
</reference>
<dbReference type="PANTHER" id="PTHR45790">
    <property type="entry name" value="SIROHEME SYNTHASE-RELATED"/>
    <property type="match status" value="1"/>
</dbReference>
<dbReference type="GO" id="GO:0004851">
    <property type="term" value="F:uroporphyrin-III C-methyltransferase activity"/>
    <property type="evidence" value="ECO:0007669"/>
    <property type="project" value="UniProtKB-EC"/>
</dbReference>
<dbReference type="InterPro" id="IPR014776">
    <property type="entry name" value="4pyrrole_Mease_sub2"/>
</dbReference>
<evidence type="ECO:0000256" key="12">
    <source>
        <dbReference type="ARBA" id="ARBA00025705"/>
    </source>
</evidence>
<evidence type="ECO:0000313" key="18">
    <source>
        <dbReference type="Proteomes" id="UP000698242"/>
    </source>
</evidence>
<dbReference type="InterPro" id="IPR006366">
    <property type="entry name" value="CobA/CysG_C"/>
</dbReference>
<dbReference type="InterPro" id="IPR035996">
    <property type="entry name" value="4pyrrol_Methylase_sf"/>
</dbReference>
<dbReference type="OrthoDB" id="9815856at2"/>
<accession>A0A921NS33</accession>
<keyword evidence="3" id="KW-0169">Cobalamin biosynthesis</keyword>
<evidence type="ECO:0000256" key="7">
    <source>
        <dbReference type="ARBA" id="ARBA00023002"/>
    </source>
</evidence>
<keyword evidence="7" id="KW-0560">Oxidoreductase</keyword>
<dbReference type="PROSITE" id="PS00839">
    <property type="entry name" value="SUMT_1"/>
    <property type="match status" value="1"/>
</dbReference>
<keyword evidence="18" id="KW-1185">Reference proteome</keyword>
<dbReference type="GO" id="GO:0032259">
    <property type="term" value="P:methylation"/>
    <property type="evidence" value="ECO:0007669"/>
    <property type="project" value="UniProtKB-KW"/>
</dbReference>
<dbReference type="SUPFAM" id="SSF53790">
    <property type="entry name" value="Tetrapyrrole methylase"/>
    <property type="match status" value="1"/>
</dbReference>
<comment type="caution">
    <text evidence="17">The sequence shown here is derived from an EMBL/GenBank/DDBJ whole genome shotgun (WGS) entry which is preliminary data.</text>
</comment>
<dbReference type="Gene3D" id="3.30.160.110">
    <property type="entry name" value="Siroheme synthase, domain 2"/>
    <property type="match status" value="1"/>
</dbReference>
<evidence type="ECO:0000256" key="10">
    <source>
        <dbReference type="ARBA" id="ARBA00023244"/>
    </source>
</evidence>
<comment type="pathway">
    <text evidence="12">Porphyrin-containing compound metabolism; siroheme biosynthesis; precorrin-2 from uroporphyrinogen III: step 1/1.</text>
</comment>
<keyword evidence="10" id="KW-0627">Porphyrin biosynthesis</keyword>
<dbReference type="InterPro" id="IPR037115">
    <property type="entry name" value="Sirohaem_synt_dimer_dom_sf"/>
</dbReference>
<dbReference type="NCBIfam" id="NF004790">
    <property type="entry name" value="PRK06136.1"/>
    <property type="match status" value="1"/>
</dbReference>
<dbReference type="InterPro" id="IPR014777">
    <property type="entry name" value="4pyrrole_Mease_sub1"/>
</dbReference>
<dbReference type="InterPro" id="IPR003043">
    <property type="entry name" value="Uropor_MeTrfase_CS"/>
</dbReference>
<evidence type="ECO:0000256" key="14">
    <source>
        <dbReference type="PIRSR" id="PIRSR036426-1"/>
    </source>
</evidence>
<dbReference type="Gene3D" id="3.40.1010.10">
    <property type="entry name" value="Cobalt-precorrin-4 Transmethylase, Domain 1"/>
    <property type="match status" value="1"/>
</dbReference>
<dbReference type="GO" id="GO:0019354">
    <property type="term" value="P:siroheme biosynthetic process"/>
    <property type="evidence" value="ECO:0007669"/>
    <property type="project" value="InterPro"/>
</dbReference>
<keyword evidence="9" id="KW-0456">Lyase</keyword>
<keyword evidence="8" id="KW-0520">NAD</keyword>
<evidence type="ECO:0000259" key="16">
    <source>
        <dbReference type="Pfam" id="PF10414"/>
    </source>
</evidence>
<dbReference type="NCBIfam" id="TIGR01470">
    <property type="entry name" value="cysG_Nterm"/>
    <property type="match status" value="1"/>
</dbReference>
<evidence type="ECO:0000256" key="13">
    <source>
        <dbReference type="ARBA" id="ARBA00047561"/>
    </source>
</evidence>
<dbReference type="Gene3D" id="1.10.8.210">
    <property type="entry name" value="Sirohaem synthase, dimerisation domain"/>
    <property type="match status" value="1"/>
</dbReference>
<evidence type="ECO:0000256" key="8">
    <source>
        <dbReference type="ARBA" id="ARBA00023027"/>
    </source>
</evidence>
<evidence type="ECO:0000256" key="11">
    <source>
        <dbReference type="ARBA" id="ARBA00023268"/>
    </source>
</evidence>
<feature type="active site" description="Proton donor" evidence="14">
    <location>
        <position position="272"/>
    </location>
</feature>
<dbReference type="NCBIfam" id="NF007922">
    <property type="entry name" value="PRK10637.1"/>
    <property type="match status" value="1"/>
</dbReference>
<feature type="domain" description="Sirohaem synthase dimerisation" evidence="16">
    <location>
        <begin position="150"/>
        <end position="206"/>
    </location>
</feature>
<evidence type="ECO:0000256" key="5">
    <source>
        <dbReference type="ARBA" id="ARBA00022679"/>
    </source>
</evidence>
<dbReference type="Proteomes" id="UP000698242">
    <property type="component" value="Unassembled WGS sequence"/>
</dbReference>
<dbReference type="InterPro" id="IPR012409">
    <property type="entry name" value="Sirohaem_synth"/>
</dbReference>
<evidence type="ECO:0000256" key="3">
    <source>
        <dbReference type="ARBA" id="ARBA00022573"/>
    </source>
</evidence>
<dbReference type="Gene3D" id="3.40.50.720">
    <property type="entry name" value="NAD(P)-binding Rossmann-like Domain"/>
    <property type="match status" value="1"/>
</dbReference>
<evidence type="ECO:0000256" key="9">
    <source>
        <dbReference type="ARBA" id="ARBA00023239"/>
    </source>
</evidence>
<dbReference type="GO" id="GO:0009236">
    <property type="term" value="P:cobalamin biosynthetic process"/>
    <property type="evidence" value="ECO:0007669"/>
    <property type="project" value="UniProtKB-KW"/>
</dbReference>
<dbReference type="NCBIfam" id="TIGR01469">
    <property type="entry name" value="cobA_cysG_Cterm"/>
    <property type="match status" value="1"/>
</dbReference>
<dbReference type="PANTHER" id="PTHR45790:SF3">
    <property type="entry name" value="S-ADENOSYL-L-METHIONINE-DEPENDENT UROPORPHYRINOGEN III METHYLTRANSFERASE, CHLOROPLASTIC"/>
    <property type="match status" value="1"/>
</dbReference>
<organism evidence="17 18">
    <name type="scientific">Profundibacterium mesophilum KAUST100406-0324</name>
    <dbReference type="NCBI Taxonomy" id="1037889"/>
    <lineage>
        <taxon>Bacteria</taxon>
        <taxon>Pseudomonadati</taxon>
        <taxon>Pseudomonadota</taxon>
        <taxon>Alphaproteobacteria</taxon>
        <taxon>Rhodobacterales</taxon>
        <taxon>Roseobacteraceae</taxon>
        <taxon>Profundibacterium</taxon>
    </lineage>
</organism>